<feature type="domain" description="Malonyl-CoA decarboxylase C-terminal" evidence="19">
    <location>
        <begin position="204"/>
        <end position="467"/>
    </location>
</feature>
<evidence type="ECO:0000256" key="14">
    <source>
        <dbReference type="ARBA" id="ARBA00051499"/>
    </source>
</evidence>
<evidence type="ECO:0000256" key="17">
    <source>
        <dbReference type="ARBA" id="ARBA00072063"/>
    </source>
</evidence>
<dbReference type="GO" id="GO:0050080">
    <property type="term" value="F:malonyl-CoA decarboxylase activity"/>
    <property type="evidence" value="ECO:0007669"/>
    <property type="project" value="UniProtKB-EC"/>
</dbReference>
<dbReference type="Pfam" id="PF05292">
    <property type="entry name" value="MCD"/>
    <property type="match status" value="1"/>
</dbReference>
<dbReference type="Proteomes" id="UP001181693">
    <property type="component" value="Unassembled WGS sequence"/>
</dbReference>
<evidence type="ECO:0000313" key="21">
    <source>
        <dbReference type="EMBL" id="DBA16844.1"/>
    </source>
</evidence>
<dbReference type="Gene3D" id="3.40.630.150">
    <property type="entry name" value="Malonyl-CoA decarboxylase, catalytic domain"/>
    <property type="match status" value="1"/>
</dbReference>
<keyword evidence="8" id="KW-0809">Transit peptide</keyword>
<comment type="caution">
    <text evidence="21">The sequence shown here is derived from an EMBL/GenBank/DDBJ whole genome shotgun (WGS) entry which is preliminary data.</text>
</comment>
<feature type="domain" description="Malonyl-CoA decarboxylase N-terminal" evidence="20">
    <location>
        <begin position="107"/>
        <end position="201"/>
    </location>
</feature>
<proteinExistence type="predicted"/>
<name>A0AAV2ZHF4_PYXAD</name>
<evidence type="ECO:0000256" key="18">
    <source>
        <dbReference type="SAM" id="SignalP"/>
    </source>
</evidence>
<keyword evidence="18" id="KW-0732">Signal</keyword>
<dbReference type="GO" id="GO:0006633">
    <property type="term" value="P:fatty acid biosynthetic process"/>
    <property type="evidence" value="ECO:0007669"/>
    <property type="project" value="UniProtKB-KW"/>
</dbReference>
<sequence length="504" mass="57149">MRLAHFLLSQRLQQVAAVGCCLSSARCSQGRLLARYMPSHQARLSFRQVSSTMEDILSKCVPPLPPYETKDKTPPPHESQSLHFMQHYRSLDKSHRAALLGELASGYGVDHAQVAELSGKLVQDQQKRDLGTVLQVEDRLRYYLTPQYKVLFYQISKLQGGVKFLVDLRADIIESMATKLADGPQIREMNGVLRSMLSEWFSVGFLHLERITWQSPCEVLQKISEYEAVHPVRNWTDMKRRVGPYRRCFTFTHSSMPGEPLIVLHVALMQHITGNIQAIVKEIAPSETEDSNKIKSAIFYSISSTQQGLQGVELGNYLIKRVVKELQGEFPQISEFSSLSPIPGFTKWLLGALNSQTKENGRMELFLESECKEISDITGAPAAEAMKRLLTNNEWMKSERLVKALEAPMMRLCAWYLYGEKHRGFALNPVANFHLQNGAVMWRLNWMADTSPRGATSSCGMMVNYRYFLENTGANSSSYLRLKQIEASEQVLSLVSQFKKNSKL</sequence>
<evidence type="ECO:0000256" key="8">
    <source>
        <dbReference type="ARBA" id="ARBA00022946"/>
    </source>
</evidence>
<keyword evidence="12" id="KW-0275">Fatty acid biosynthesis</keyword>
<organism evidence="21 22">
    <name type="scientific">Pyxicephalus adspersus</name>
    <name type="common">African bullfrog</name>
    <dbReference type="NCBI Taxonomy" id="30357"/>
    <lineage>
        <taxon>Eukaryota</taxon>
        <taxon>Metazoa</taxon>
        <taxon>Chordata</taxon>
        <taxon>Craniata</taxon>
        <taxon>Vertebrata</taxon>
        <taxon>Euteleostomi</taxon>
        <taxon>Amphibia</taxon>
        <taxon>Batrachia</taxon>
        <taxon>Anura</taxon>
        <taxon>Neobatrachia</taxon>
        <taxon>Ranoidea</taxon>
        <taxon>Pyxicephalidae</taxon>
        <taxon>Pyxicephalinae</taxon>
        <taxon>Pyxicephalus</taxon>
    </lineage>
</organism>
<evidence type="ECO:0000256" key="6">
    <source>
        <dbReference type="ARBA" id="ARBA00022793"/>
    </source>
</evidence>
<dbReference type="InterPro" id="IPR042303">
    <property type="entry name" value="Malonyl_CoA_deC_C_sf"/>
</dbReference>
<keyword evidence="13" id="KW-0456">Lyase</keyword>
<dbReference type="AlphaFoldDB" id="A0AAV2ZHF4"/>
<keyword evidence="7" id="KW-0276">Fatty acid metabolism</keyword>
<evidence type="ECO:0000256" key="1">
    <source>
        <dbReference type="ARBA" id="ARBA00004173"/>
    </source>
</evidence>
<evidence type="ECO:0000256" key="5">
    <source>
        <dbReference type="ARBA" id="ARBA00022516"/>
    </source>
</evidence>
<keyword evidence="6" id="KW-0210">Decarboxylase</keyword>
<protein>
    <recommendedName>
        <fullName evidence="17">Malonyl-CoA decarboxylase, mitochondrial</fullName>
        <ecNumber evidence="16">4.1.1.9</ecNumber>
    </recommendedName>
</protein>
<evidence type="ECO:0000256" key="11">
    <source>
        <dbReference type="ARBA" id="ARBA00023140"/>
    </source>
</evidence>
<evidence type="ECO:0000256" key="15">
    <source>
        <dbReference type="ARBA" id="ARBA00060678"/>
    </source>
</evidence>
<evidence type="ECO:0000256" key="12">
    <source>
        <dbReference type="ARBA" id="ARBA00023160"/>
    </source>
</evidence>
<dbReference type="GO" id="GO:0005782">
    <property type="term" value="C:peroxisomal matrix"/>
    <property type="evidence" value="ECO:0007669"/>
    <property type="project" value="TreeGrafter"/>
</dbReference>
<evidence type="ECO:0000313" key="22">
    <source>
        <dbReference type="Proteomes" id="UP001181693"/>
    </source>
</evidence>
<accession>A0AAV2ZHF4</accession>
<comment type="subcellular location">
    <subcellularLocation>
        <location evidence="3">Cytoplasm</location>
    </subcellularLocation>
    <subcellularLocation>
        <location evidence="1">Mitochondrion</location>
    </subcellularLocation>
    <subcellularLocation>
        <location evidence="2">Peroxisome</location>
    </subcellularLocation>
</comment>
<evidence type="ECO:0000256" key="7">
    <source>
        <dbReference type="ARBA" id="ARBA00022832"/>
    </source>
</evidence>
<dbReference type="GO" id="GO:0006085">
    <property type="term" value="P:acetyl-CoA biosynthetic process"/>
    <property type="evidence" value="ECO:0007669"/>
    <property type="project" value="TreeGrafter"/>
</dbReference>
<keyword evidence="10" id="KW-0496">Mitochondrion</keyword>
<dbReference type="PANTHER" id="PTHR28641:SF1">
    <property type="entry name" value="MALONYL-COA DECARBOXYLASE, MITOCHONDRIAL"/>
    <property type="match status" value="1"/>
</dbReference>
<dbReference type="GO" id="GO:2001294">
    <property type="term" value="P:malonyl-CoA catabolic process"/>
    <property type="evidence" value="ECO:0007669"/>
    <property type="project" value="TreeGrafter"/>
</dbReference>
<dbReference type="EC" id="4.1.1.9" evidence="16"/>
<evidence type="ECO:0000256" key="2">
    <source>
        <dbReference type="ARBA" id="ARBA00004275"/>
    </source>
</evidence>
<keyword evidence="5" id="KW-0444">Lipid biosynthesis</keyword>
<dbReference type="Pfam" id="PF17408">
    <property type="entry name" value="MCD_N"/>
    <property type="match status" value="1"/>
</dbReference>
<keyword evidence="9" id="KW-0443">Lipid metabolism</keyword>
<dbReference type="GO" id="GO:0046320">
    <property type="term" value="P:regulation of fatty acid oxidation"/>
    <property type="evidence" value="ECO:0007669"/>
    <property type="project" value="UniProtKB-ARBA"/>
</dbReference>
<evidence type="ECO:0000259" key="20">
    <source>
        <dbReference type="Pfam" id="PF17408"/>
    </source>
</evidence>
<dbReference type="FunFam" id="1.20.140.90:FF:000001">
    <property type="entry name" value="Malonyl-CoA decarboxylase, mitochondrial"/>
    <property type="match status" value="1"/>
</dbReference>
<evidence type="ECO:0000256" key="4">
    <source>
        <dbReference type="ARBA" id="ARBA00022490"/>
    </source>
</evidence>
<evidence type="ECO:0000256" key="10">
    <source>
        <dbReference type="ARBA" id="ARBA00023128"/>
    </source>
</evidence>
<dbReference type="InterPro" id="IPR035372">
    <property type="entry name" value="MCD_N"/>
</dbReference>
<evidence type="ECO:0000256" key="9">
    <source>
        <dbReference type="ARBA" id="ARBA00023098"/>
    </source>
</evidence>
<dbReference type="InterPro" id="IPR007956">
    <property type="entry name" value="Malonyl_CoA_deC_C"/>
</dbReference>
<comment type="catalytic activity">
    <reaction evidence="14">
        <text>malonyl-CoA + H(+) = acetyl-CoA + CO2</text>
        <dbReference type="Rhea" id="RHEA:18781"/>
        <dbReference type="ChEBI" id="CHEBI:15378"/>
        <dbReference type="ChEBI" id="CHEBI:16526"/>
        <dbReference type="ChEBI" id="CHEBI:57288"/>
        <dbReference type="ChEBI" id="CHEBI:57384"/>
        <dbReference type="EC" id="4.1.1.9"/>
    </reaction>
    <physiologicalReaction direction="left-to-right" evidence="14">
        <dbReference type="Rhea" id="RHEA:18782"/>
    </physiologicalReaction>
</comment>
<gene>
    <name evidence="21" type="ORF">GDO54_002373</name>
</gene>
<evidence type="ECO:0000256" key="16">
    <source>
        <dbReference type="ARBA" id="ARBA00067069"/>
    </source>
</evidence>
<dbReference type="InterPro" id="IPR038917">
    <property type="entry name" value="Malonyl_CoA_deC"/>
</dbReference>
<evidence type="ECO:0000259" key="19">
    <source>
        <dbReference type="Pfam" id="PF05292"/>
    </source>
</evidence>
<dbReference type="EMBL" id="DYDO01000010">
    <property type="protein sequence ID" value="DBA16844.1"/>
    <property type="molecule type" value="Genomic_DNA"/>
</dbReference>
<dbReference type="GO" id="GO:0005759">
    <property type="term" value="C:mitochondrial matrix"/>
    <property type="evidence" value="ECO:0007669"/>
    <property type="project" value="TreeGrafter"/>
</dbReference>
<dbReference type="PANTHER" id="PTHR28641">
    <property type="match status" value="1"/>
</dbReference>
<feature type="signal peptide" evidence="18">
    <location>
        <begin position="1"/>
        <end position="17"/>
    </location>
</feature>
<reference evidence="21" key="1">
    <citation type="thesis" date="2020" institute="ProQuest LLC" country="789 East Eisenhower Parkway, Ann Arbor, MI, USA">
        <title>Comparative Genomics and Chromosome Evolution.</title>
        <authorList>
            <person name="Mudd A.B."/>
        </authorList>
    </citation>
    <scope>NUCLEOTIDE SEQUENCE</scope>
    <source>
        <strain evidence="21">1538</strain>
        <tissue evidence="21">Blood</tissue>
    </source>
</reference>
<dbReference type="Gene3D" id="1.20.140.90">
    <property type="entry name" value="Malonyl-CoA decarboxylase, oligemerization domain"/>
    <property type="match status" value="1"/>
</dbReference>
<evidence type="ECO:0000256" key="13">
    <source>
        <dbReference type="ARBA" id="ARBA00023239"/>
    </source>
</evidence>
<feature type="chain" id="PRO_5043752363" description="Malonyl-CoA decarboxylase, mitochondrial" evidence="18">
    <location>
        <begin position="18"/>
        <end position="504"/>
    </location>
</feature>
<evidence type="ECO:0000256" key="3">
    <source>
        <dbReference type="ARBA" id="ARBA00004496"/>
    </source>
</evidence>
<keyword evidence="11" id="KW-0576">Peroxisome</keyword>
<dbReference type="FunFam" id="3.40.630.150:FF:000001">
    <property type="entry name" value="Malonyl-CoA decarboxylase, mitochondrial"/>
    <property type="match status" value="1"/>
</dbReference>
<comment type="pathway">
    <text evidence="15">Metabolic intermediate biosynthesis; acetyl-CoA biosynthesis; acetyl-CoA from malonyl-CoA: step 1/1.</text>
</comment>
<dbReference type="InterPro" id="IPR038351">
    <property type="entry name" value="MCD_N_sf"/>
</dbReference>
<keyword evidence="4" id="KW-0963">Cytoplasm</keyword>
<keyword evidence="22" id="KW-1185">Reference proteome</keyword>